<name>S3N8M0_9GAMM</name>
<evidence type="ECO:0000313" key="1">
    <source>
        <dbReference type="EMBL" id="EPF70684.1"/>
    </source>
</evidence>
<dbReference type="PATRIC" id="fig|421052.3.peg.2857"/>
<dbReference type="STRING" id="632955.GCA_000829675_00360"/>
<accession>S3N8M0</accession>
<dbReference type="Proteomes" id="UP000014568">
    <property type="component" value="Unassembled WGS sequence"/>
</dbReference>
<dbReference type="HOGENOM" id="CLU_1358033_0_0_6"/>
<proteinExistence type="predicted"/>
<sequence length="201" mass="22353">MYKMILIVVLALSILLFWIQQLQTSTAAPLSVEPVTKSLQGSTQSASATVGAAVSKWNGATQADLNKPVQLFKSLTKAQALNDPQFIFAQQLQQENSHPVTYAENLITQRRVGDQVQFQIAELGIDVVGTIEDVMAVDDDIHRWKRRIEPSSDHSTFSVFQSQKDHYTIVQLHTAQGLYIAEIKNGLGIIQPDRADLDHDQ</sequence>
<protein>
    <submittedName>
        <fullName evidence="1">Uncharacterized protein</fullName>
    </submittedName>
</protein>
<dbReference type="AlphaFoldDB" id="S3N8M0"/>
<organism evidence="1 2">
    <name type="scientific">Acinetobacter rudis CIP 110305</name>
    <dbReference type="NCBI Taxonomy" id="421052"/>
    <lineage>
        <taxon>Bacteria</taxon>
        <taxon>Pseudomonadati</taxon>
        <taxon>Pseudomonadota</taxon>
        <taxon>Gammaproteobacteria</taxon>
        <taxon>Moraxellales</taxon>
        <taxon>Moraxellaceae</taxon>
        <taxon>Acinetobacter</taxon>
    </lineage>
</organism>
<gene>
    <name evidence="1" type="ORF">F945_02928</name>
</gene>
<dbReference type="NCBIfam" id="NF033512">
    <property type="entry name" value="T2SS_chap_CpaB"/>
    <property type="match status" value="1"/>
</dbReference>
<reference evidence="1 2" key="1">
    <citation type="submission" date="2013-06" db="EMBL/GenBank/DDBJ databases">
        <title>The Genome Sequence of Acinetobacter rudis CIP 110305.</title>
        <authorList>
            <consortium name="The Broad Institute Genome Sequencing Platform"/>
            <consortium name="The Broad Institute Genome Sequencing Center for Infectious Disease"/>
            <person name="Cerqueira G."/>
            <person name="Feldgarden M."/>
            <person name="Courvalin P."/>
            <person name="Perichon B."/>
            <person name="Grillot-Courvalin C."/>
            <person name="Clermont D."/>
            <person name="Rocha E."/>
            <person name="Yoon E.-J."/>
            <person name="Nemec A."/>
            <person name="Young S.K."/>
            <person name="Zeng Q."/>
            <person name="Gargeya S."/>
            <person name="Fitzgerald M."/>
            <person name="Abouelleil A."/>
            <person name="Alvarado L."/>
            <person name="Berlin A.M."/>
            <person name="Chapman S.B."/>
            <person name="Dewar J."/>
            <person name="Goldberg J."/>
            <person name="Griggs A."/>
            <person name="Gujja S."/>
            <person name="Hansen M."/>
            <person name="Howarth C."/>
            <person name="Imamovic A."/>
            <person name="Larimer J."/>
            <person name="McCowan C."/>
            <person name="Murphy C."/>
            <person name="Pearson M."/>
            <person name="Priest M."/>
            <person name="Roberts A."/>
            <person name="Saif S."/>
            <person name="Shea T."/>
            <person name="Sykes S."/>
            <person name="Wortman J."/>
            <person name="Nusbaum C."/>
            <person name="Birren B."/>
        </authorList>
    </citation>
    <scope>NUCLEOTIDE SEQUENCE [LARGE SCALE GENOMIC DNA]</scope>
    <source>
        <strain evidence="1 2">CIP 110305</strain>
    </source>
</reference>
<evidence type="ECO:0000313" key="2">
    <source>
        <dbReference type="Proteomes" id="UP000014568"/>
    </source>
</evidence>
<comment type="caution">
    <text evidence="1">The sequence shown here is derived from an EMBL/GenBank/DDBJ whole genome shotgun (WGS) entry which is preliminary data.</text>
</comment>
<keyword evidence="2" id="KW-1185">Reference proteome</keyword>
<dbReference type="EMBL" id="ATGI01000036">
    <property type="protein sequence ID" value="EPF70684.1"/>
    <property type="molecule type" value="Genomic_DNA"/>
</dbReference>